<organism evidence="1 2">
    <name type="scientific">Coniosporium uncinatum</name>
    <dbReference type="NCBI Taxonomy" id="93489"/>
    <lineage>
        <taxon>Eukaryota</taxon>
        <taxon>Fungi</taxon>
        <taxon>Dikarya</taxon>
        <taxon>Ascomycota</taxon>
        <taxon>Pezizomycotina</taxon>
        <taxon>Dothideomycetes</taxon>
        <taxon>Dothideomycetes incertae sedis</taxon>
        <taxon>Coniosporium</taxon>
    </lineage>
</organism>
<accession>A0ACC3DXL1</accession>
<name>A0ACC3DXL1_9PEZI</name>
<protein>
    <submittedName>
        <fullName evidence="1">Uncharacterized protein</fullName>
    </submittedName>
</protein>
<comment type="caution">
    <text evidence="1">The sequence shown here is derived from an EMBL/GenBank/DDBJ whole genome shotgun (WGS) entry which is preliminary data.</text>
</comment>
<proteinExistence type="predicted"/>
<sequence length="474" mass="53978">MPPPAASSKDALGEHRMKRKDSERKERDDDLPTRGDGTAHGRLENEKSSDSLSEPESRNHKRGRKKSTVPETTDALASLRQLLDEDDAKEHQRIAQGASSCNESLARDVWAAIEEREDADDVEEEQSISSGDEPQSLSDQEDDGLVPEDLEHEMPEYAQQPLMASQQLDSLVKQGNKFALELERGYRNLLRLIYDIEMASGKIGLKGRTFKQFWKWGSYCLAQTHSCILRGVIAGDIFERYLGNKDKDLVDALRLLLHHGDWMPGFYRVSLVNSRGESPKIKQLLIVLDLLERYCDPKKFNSKEDKAFAFRMGSVKSDYWQPEWTEKGWRRYLQPDSIDREEMNLPKGKKCDDMDRTPVQRKIDRLLEYIGIQRAQLLKEVDHEKRLVRPLSYTGWSKTPTSRIKAHQSHNSNLPMSATDACFRATYPHSTTCLRGIVLSFVCKEEHAFVGEIIWTCAGQTNMSDGAGFNIASA</sequence>
<dbReference type="Proteomes" id="UP001186974">
    <property type="component" value="Unassembled WGS sequence"/>
</dbReference>
<gene>
    <name evidence="1" type="ORF">LTS18_007734</name>
</gene>
<evidence type="ECO:0000313" key="2">
    <source>
        <dbReference type="Proteomes" id="UP001186974"/>
    </source>
</evidence>
<reference evidence="1" key="1">
    <citation type="submission" date="2024-09" db="EMBL/GenBank/DDBJ databases">
        <title>Black Yeasts Isolated from many extreme environments.</title>
        <authorList>
            <person name="Coleine C."/>
            <person name="Stajich J.E."/>
            <person name="Selbmann L."/>
        </authorList>
    </citation>
    <scope>NUCLEOTIDE SEQUENCE</scope>
    <source>
        <strain evidence="1">CCFEE 5737</strain>
    </source>
</reference>
<dbReference type="EMBL" id="JAWDJW010000197">
    <property type="protein sequence ID" value="KAK3081338.1"/>
    <property type="molecule type" value="Genomic_DNA"/>
</dbReference>
<evidence type="ECO:0000313" key="1">
    <source>
        <dbReference type="EMBL" id="KAK3081338.1"/>
    </source>
</evidence>
<keyword evidence="2" id="KW-1185">Reference proteome</keyword>